<dbReference type="OrthoDB" id="8764943at2"/>
<keyword evidence="3" id="KW-0998">Cell outer membrane</keyword>
<name>A0A2V4XX08_9FLAO</name>
<dbReference type="PANTHER" id="PTHR40980">
    <property type="entry name" value="PLUG DOMAIN-CONTAINING PROTEIN"/>
    <property type="match status" value="1"/>
</dbReference>
<evidence type="ECO:0000313" key="5">
    <source>
        <dbReference type="EMBL" id="PYE83337.1"/>
    </source>
</evidence>
<dbReference type="InterPro" id="IPR036942">
    <property type="entry name" value="Beta-barrel_TonB_sf"/>
</dbReference>
<keyword evidence="2" id="KW-0472">Membrane</keyword>
<evidence type="ECO:0000259" key="4">
    <source>
        <dbReference type="Pfam" id="PF14905"/>
    </source>
</evidence>
<comment type="caution">
    <text evidence="5">The sequence shown here is derived from an EMBL/GenBank/DDBJ whole genome shotgun (WGS) entry which is preliminary data.</text>
</comment>
<evidence type="ECO:0000256" key="3">
    <source>
        <dbReference type="ARBA" id="ARBA00023237"/>
    </source>
</evidence>
<sequence>MFLYLRQFFSVVISLLSLTLFAQDYSISGRVVDNNNAPIEFANVIISLEKEGSTLKGTSTNEDGVFNLTNLDEGTFNIKISFIGFEEFNQKIVLTGNLDLKNIQLNDASESLDEVMIIGKKPTLTRQPDRLIFNIENTALTEGSTLSVLKSTPGVIISDGSINIKSAEADVYINGRRVQLSSDELMQLLESSPANSIKSVEVITNPPASYDADSGSVINIIMSKNLIAGYRGSVFSNYTQGVFPRYIAGTSHYFKNDKINLNVNYNYTQNKINRDQEENIDFFDNSNNIDQIWRSETNRNTWSQTHNLNLNFDYYIDDQNTLSLTSTGLYTPYFKYKVTNNTSIFDENLDFSSRFTANNLSRDNKYNIGSDLIFKHDFENSADLTFNAHYTTYDYDRDQNVLSNFYDVNNDFINNSEFKSLANQKTNIVIGKLDYSLPIEDSGSFETGLKYSSVSTESDITRFDIINNSEVINANNTDAFNYNENVLSAYAAFSKSWDKWNLNLGLRVENSNIEGESLSLNEINTQDYTDWFPNASISYDILDNLAIDLNYNRSITRPSYTSLNPFSFFLNESTVVVGNPNLTPTYRDYYKVGVNFLDYFTVEAYYMNYDGPIEELQRQDNQSHIIAYTPTNLNKSVDYGFDFIFNYYPSAKWGVYAVTSFYNMTEEIDFEDGFVEQSQWTNLSILSTYLSLLEDNSLNFNLSLHYVSKNLQRLQTVEGMLFSELSISKSIMNKRAVISLSAEDLFNQQYYNTKVRYSNQSTTSLLDSDSRTIKLGFRYNFGNTKLRTNQRATSAEERDRIKDLQ</sequence>
<evidence type="ECO:0000256" key="1">
    <source>
        <dbReference type="ARBA" id="ARBA00004442"/>
    </source>
</evidence>
<dbReference type="InterPro" id="IPR008969">
    <property type="entry name" value="CarboxyPept-like_regulatory"/>
</dbReference>
<dbReference type="AlphaFoldDB" id="A0A2V4XX08"/>
<evidence type="ECO:0000256" key="2">
    <source>
        <dbReference type="ARBA" id="ARBA00023136"/>
    </source>
</evidence>
<keyword evidence="5" id="KW-0675">Receptor</keyword>
<dbReference type="Proteomes" id="UP000248054">
    <property type="component" value="Unassembled WGS sequence"/>
</dbReference>
<dbReference type="Pfam" id="PF14905">
    <property type="entry name" value="OMP_b-brl_3"/>
    <property type="match status" value="1"/>
</dbReference>
<dbReference type="EMBL" id="QJTD01000001">
    <property type="protein sequence ID" value="PYE83337.1"/>
    <property type="molecule type" value="Genomic_DNA"/>
</dbReference>
<accession>A0A2V4XX08</accession>
<gene>
    <name evidence="5" type="ORF">DFQ11_101770</name>
</gene>
<feature type="domain" description="Outer membrane protein beta-barrel" evidence="4">
    <location>
        <begin position="376"/>
        <end position="779"/>
    </location>
</feature>
<dbReference type="Gene3D" id="2.60.40.1120">
    <property type="entry name" value="Carboxypeptidase-like, regulatory domain"/>
    <property type="match status" value="1"/>
</dbReference>
<dbReference type="GO" id="GO:0009279">
    <property type="term" value="C:cell outer membrane"/>
    <property type="evidence" value="ECO:0007669"/>
    <property type="project" value="UniProtKB-SubCell"/>
</dbReference>
<dbReference type="InterPro" id="IPR041700">
    <property type="entry name" value="OMP_b-brl_3"/>
</dbReference>
<evidence type="ECO:0000313" key="6">
    <source>
        <dbReference type="Proteomes" id="UP000248054"/>
    </source>
</evidence>
<protein>
    <submittedName>
        <fullName evidence="5">Outer membrane receptor protein involved in Fe transport</fullName>
    </submittedName>
</protein>
<dbReference type="RefSeq" id="WP_110474411.1">
    <property type="nucleotide sequence ID" value="NZ_BMWQ01000001.1"/>
</dbReference>
<comment type="subcellular location">
    <subcellularLocation>
        <location evidence="1">Cell outer membrane</location>
    </subcellularLocation>
</comment>
<reference evidence="5 6" key="1">
    <citation type="submission" date="2018-06" db="EMBL/GenBank/DDBJ databases">
        <title>Genomic Encyclopedia of Type Strains, Phase III (KMG-III): the genomes of soil and plant-associated and newly described type strains.</title>
        <authorList>
            <person name="Whitman W."/>
        </authorList>
    </citation>
    <scope>NUCLEOTIDE SEQUENCE [LARGE SCALE GENOMIC DNA]</scope>
    <source>
        <strain evidence="5 6">CECT 7945</strain>
    </source>
</reference>
<organism evidence="5 6">
    <name type="scientific">Winogradskyella epiphytica</name>
    <dbReference type="NCBI Taxonomy" id="262005"/>
    <lineage>
        <taxon>Bacteria</taxon>
        <taxon>Pseudomonadati</taxon>
        <taxon>Bacteroidota</taxon>
        <taxon>Flavobacteriia</taxon>
        <taxon>Flavobacteriales</taxon>
        <taxon>Flavobacteriaceae</taxon>
        <taxon>Winogradskyella</taxon>
    </lineage>
</organism>
<dbReference type="Gene3D" id="2.40.170.20">
    <property type="entry name" value="TonB-dependent receptor, beta-barrel domain"/>
    <property type="match status" value="1"/>
</dbReference>
<dbReference type="SUPFAM" id="SSF49464">
    <property type="entry name" value="Carboxypeptidase regulatory domain-like"/>
    <property type="match status" value="1"/>
</dbReference>
<dbReference type="SUPFAM" id="SSF56935">
    <property type="entry name" value="Porins"/>
    <property type="match status" value="1"/>
</dbReference>
<keyword evidence="6" id="KW-1185">Reference proteome</keyword>
<proteinExistence type="predicted"/>
<dbReference type="PANTHER" id="PTHR40980:SF4">
    <property type="entry name" value="TONB-DEPENDENT RECEPTOR-LIKE BETA-BARREL DOMAIN-CONTAINING PROTEIN"/>
    <property type="match status" value="1"/>
</dbReference>
<dbReference type="Pfam" id="PF13715">
    <property type="entry name" value="CarbopepD_reg_2"/>
    <property type="match status" value="1"/>
</dbReference>